<dbReference type="RefSeq" id="WP_156272366.1">
    <property type="nucleotide sequence ID" value="NZ_CP046244.1"/>
</dbReference>
<reference evidence="1 2" key="1">
    <citation type="submission" date="2019-11" db="EMBL/GenBank/DDBJ databases">
        <title>Genome sequence of Moorella glycerini DSM11254.</title>
        <authorList>
            <person name="Poehlein A."/>
            <person name="Boeer T."/>
            <person name="Daniel R."/>
        </authorList>
    </citation>
    <scope>NUCLEOTIDE SEQUENCE [LARGE SCALE GENOMIC DNA]</scope>
    <source>
        <strain evidence="1 2">DSM 11254</strain>
    </source>
</reference>
<dbReference type="AlphaFoldDB" id="A0A6I5ZP77"/>
<evidence type="ECO:0000313" key="1">
    <source>
        <dbReference type="EMBL" id="QGP91713.1"/>
    </source>
</evidence>
<dbReference type="OrthoDB" id="1855970at2"/>
<keyword evidence="2" id="KW-1185">Reference proteome</keyword>
<sequence length="240" mass="27280">MPTQLFLGNAIIQDGIESFDCWRSRKEPIDVLNFTLRPQVSIRVENKAPVTFLLGLPGGTLKPVFAGAIDRTVSPYRARDKMADMMQPVKQAFTDILPQEVLSYVLKMKGIEKAELSPKQFPRKNFVADAPTFYDLILQVNRAWGVNYDGYFDVEQTFHWHERKEQSKLPIFAYGENIINLEFDGTAGTLLTVLVPEIEHSQLIGIEHPDVEVQEVLVDTIHHYTNDTGGLRTEIFFSVP</sequence>
<dbReference type="Proteomes" id="UP000425916">
    <property type="component" value="Chromosome"/>
</dbReference>
<evidence type="ECO:0000313" key="2">
    <source>
        <dbReference type="Proteomes" id="UP000425916"/>
    </source>
</evidence>
<proteinExistence type="predicted"/>
<name>A0A6I5ZP77_9FIRM</name>
<protein>
    <submittedName>
        <fullName evidence="1">Uncharacterized protein</fullName>
    </submittedName>
</protein>
<organism evidence="1 2">
    <name type="scientific">Neomoorella glycerini</name>
    <dbReference type="NCBI Taxonomy" id="55779"/>
    <lineage>
        <taxon>Bacteria</taxon>
        <taxon>Bacillati</taxon>
        <taxon>Bacillota</taxon>
        <taxon>Clostridia</taxon>
        <taxon>Neomoorellales</taxon>
        <taxon>Neomoorellaceae</taxon>
        <taxon>Neomoorella</taxon>
    </lineage>
</organism>
<accession>A0A6I5ZP77</accession>
<dbReference type="EMBL" id="CP046244">
    <property type="protein sequence ID" value="QGP91713.1"/>
    <property type="molecule type" value="Genomic_DNA"/>
</dbReference>
<gene>
    <name evidence="1" type="ORF">MGLY_10550</name>
</gene>